<proteinExistence type="predicted"/>
<dbReference type="EMBL" id="RCHU02000003">
    <property type="protein sequence ID" value="KAL3599320.1"/>
    <property type="molecule type" value="Genomic_DNA"/>
</dbReference>
<dbReference type="Proteomes" id="UP000309997">
    <property type="component" value="Unassembled WGS sequence"/>
</dbReference>
<evidence type="ECO:0000313" key="1">
    <source>
        <dbReference type="EMBL" id="KAL3599320.1"/>
    </source>
</evidence>
<accession>A0ACC4CN78</accession>
<protein>
    <submittedName>
        <fullName evidence="1">Uncharacterized protein</fullName>
    </submittedName>
</protein>
<reference evidence="1 2" key="1">
    <citation type="journal article" date="2024" name="Plant Biotechnol. J.">
        <title>Genome and CRISPR/Cas9 system of a widespread forest tree (Populus alba) in the world.</title>
        <authorList>
            <person name="Liu Y.J."/>
            <person name="Jiang P.F."/>
            <person name="Han X.M."/>
            <person name="Li X.Y."/>
            <person name="Wang H.M."/>
            <person name="Wang Y.J."/>
            <person name="Wang X.X."/>
            <person name="Zeng Q.Y."/>
        </authorList>
    </citation>
    <scope>NUCLEOTIDE SEQUENCE [LARGE SCALE GENOMIC DNA]</scope>
    <source>
        <strain evidence="2">cv. PAL-ZL1</strain>
    </source>
</reference>
<comment type="caution">
    <text evidence="1">The sequence shown here is derived from an EMBL/GenBank/DDBJ whole genome shotgun (WGS) entry which is preliminary data.</text>
</comment>
<gene>
    <name evidence="1" type="ORF">D5086_007238</name>
</gene>
<sequence>MALNPQLYPNGMPVPFENELFVLARDGVEFEVDKIPGCGKVKAKGTIYLSNIRMVFVASQPVGNFYAFDMPLLFIHEEKFNQPIFHCNNISGFVEPVVPETENRALYSTHSFKILFKEGGCGTFVPLFLNLISAVRQYNQQVNSAPRPWIDPLQAAQTPVDEMMRHAYVDPNDPTRIFLQQPAPQSELRRRTYQPSSAERTMALLSRFLVLINRLASSIPYLSKQIHINPSLFSVRAGVKAAVHPWWGAYRKTSYALNSSPLENGSWFSLSTGGQGQITDDGNRYRKIWISEEDIVIKNLLQSKTSANGRSRLFEITKCSLHSRLTWREYFLPLKPCSQGNVELPLNMSNPTIASSVFPIIKINLFIYWRQMVPVNVIPEAAESSVLMKTPSGNHHNHHHLLLRRRLRQSNFTIRLKDYLRRPQDNHKIIGVVLKTGLKLRGVLVIATPYASGFDYFFIADEVQFKFDRCLRFLQETVQDVPTFGIGHSLGSVIHLLIGSRYAVQRSGNILMAFNNKETSSTIPLFSPVLVPVAQSFGPFLSQIASSPTIRLGAEMTMKQLQNFSPPIMKQVFPLVEQFPPLYMDLVNGREDFSPKPEETRRLIKSYYGISRNLLIKFKDDAIDETSMLAQVLSSEAAISSMLDMSIRMLPGDHGLPLQQVLPDVPPAMADAVNRGSELFANLTMGTPWETVGKEVGNTLGADSSILRARASKDVDQLVDVIISWMASNSGPKF</sequence>
<name>A0ACC4CN78_POPAL</name>
<keyword evidence="2" id="KW-1185">Reference proteome</keyword>
<evidence type="ECO:0000313" key="2">
    <source>
        <dbReference type="Proteomes" id="UP000309997"/>
    </source>
</evidence>
<organism evidence="1 2">
    <name type="scientific">Populus alba</name>
    <name type="common">White poplar</name>
    <dbReference type="NCBI Taxonomy" id="43335"/>
    <lineage>
        <taxon>Eukaryota</taxon>
        <taxon>Viridiplantae</taxon>
        <taxon>Streptophyta</taxon>
        <taxon>Embryophyta</taxon>
        <taxon>Tracheophyta</taxon>
        <taxon>Spermatophyta</taxon>
        <taxon>Magnoliopsida</taxon>
        <taxon>eudicotyledons</taxon>
        <taxon>Gunneridae</taxon>
        <taxon>Pentapetalae</taxon>
        <taxon>rosids</taxon>
        <taxon>fabids</taxon>
        <taxon>Malpighiales</taxon>
        <taxon>Salicaceae</taxon>
        <taxon>Saliceae</taxon>
        <taxon>Populus</taxon>
    </lineage>
</organism>